<evidence type="ECO:0000256" key="3">
    <source>
        <dbReference type="ARBA" id="ARBA00012277"/>
    </source>
</evidence>
<dbReference type="Proteomes" id="UP001239019">
    <property type="component" value="Unassembled WGS sequence"/>
</dbReference>
<dbReference type="Pfam" id="PF00676">
    <property type="entry name" value="E1_dh"/>
    <property type="match status" value="1"/>
</dbReference>
<keyword evidence="4" id="KW-0560">Oxidoreductase</keyword>
<dbReference type="InterPro" id="IPR001017">
    <property type="entry name" value="DH_E1"/>
</dbReference>
<dbReference type="Pfam" id="PF02780">
    <property type="entry name" value="Transketolase_C"/>
    <property type="match status" value="1"/>
</dbReference>
<dbReference type="InterPro" id="IPR005475">
    <property type="entry name" value="Transketolase-like_Pyr-bd"/>
</dbReference>
<evidence type="ECO:0000256" key="1">
    <source>
        <dbReference type="ARBA" id="ARBA00001964"/>
    </source>
</evidence>
<proteinExistence type="predicted"/>
<evidence type="ECO:0000313" key="7">
    <source>
        <dbReference type="EMBL" id="MDQ2070268.1"/>
    </source>
</evidence>
<dbReference type="EMBL" id="JAVDDT010000006">
    <property type="protein sequence ID" value="MDQ2070268.1"/>
    <property type="molecule type" value="Genomic_DNA"/>
</dbReference>
<evidence type="ECO:0000256" key="5">
    <source>
        <dbReference type="ARBA" id="ARBA00023052"/>
    </source>
</evidence>
<dbReference type="PANTHER" id="PTHR42980">
    <property type="entry name" value="2-OXOISOVALERATE DEHYDROGENASE SUBUNIT BETA-RELATED"/>
    <property type="match status" value="1"/>
</dbReference>
<dbReference type="Gene3D" id="3.40.50.970">
    <property type="match status" value="2"/>
</dbReference>
<evidence type="ECO:0000259" key="6">
    <source>
        <dbReference type="SMART" id="SM00861"/>
    </source>
</evidence>
<name>A0ABU0W8N1_9GAMM</name>
<dbReference type="SMART" id="SM00861">
    <property type="entry name" value="Transket_pyr"/>
    <property type="match status" value="1"/>
</dbReference>
<dbReference type="SUPFAM" id="SSF52922">
    <property type="entry name" value="TK C-terminal domain-like"/>
    <property type="match status" value="1"/>
</dbReference>
<dbReference type="InterPro" id="IPR009014">
    <property type="entry name" value="Transketo_C/PFOR_II"/>
</dbReference>
<comment type="caution">
    <text evidence="7">The sequence shown here is derived from an EMBL/GenBank/DDBJ whole genome shotgun (WGS) entry which is preliminary data.</text>
</comment>
<evidence type="ECO:0000256" key="2">
    <source>
        <dbReference type="ARBA" id="ARBA00003906"/>
    </source>
</evidence>
<dbReference type="PANTHER" id="PTHR42980:SF1">
    <property type="entry name" value="2-OXOISOVALERATE DEHYDROGENASE SUBUNIT BETA, MITOCHONDRIAL"/>
    <property type="match status" value="1"/>
</dbReference>
<comment type="cofactor">
    <cofactor evidence="1">
        <name>thiamine diphosphate</name>
        <dbReference type="ChEBI" id="CHEBI:58937"/>
    </cofactor>
</comment>
<dbReference type="RefSeq" id="WP_306728762.1">
    <property type="nucleotide sequence ID" value="NZ_JAVDDT010000006.1"/>
</dbReference>
<dbReference type="Pfam" id="PF02779">
    <property type="entry name" value="Transket_pyr"/>
    <property type="match status" value="1"/>
</dbReference>
<keyword evidence="8" id="KW-1185">Reference proteome</keyword>
<accession>A0ABU0W8N1</accession>
<dbReference type="SUPFAM" id="SSF52518">
    <property type="entry name" value="Thiamin diphosphate-binding fold (THDP-binding)"/>
    <property type="match status" value="2"/>
</dbReference>
<evidence type="ECO:0000313" key="8">
    <source>
        <dbReference type="Proteomes" id="UP001239019"/>
    </source>
</evidence>
<reference evidence="7 8" key="1">
    <citation type="submission" date="2023-08" db="EMBL/GenBank/DDBJ databases">
        <title>Whole-genome sequencing of halo(alkali)philic microorganisms from hypersaline lakes.</title>
        <authorList>
            <person name="Sorokin D.Y."/>
            <person name="Abbas B."/>
            <person name="Merkel A.Y."/>
        </authorList>
    </citation>
    <scope>NUCLEOTIDE SEQUENCE [LARGE SCALE GENOMIC DNA]</scope>
    <source>
        <strain evidence="7 8">AB-CW4</strain>
    </source>
</reference>
<feature type="domain" description="Transketolase-like pyrimidine-binding" evidence="6">
    <location>
        <begin position="417"/>
        <end position="598"/>
    </location>
</feature>
<organism evidence="7 8">
    <name type="scientific">Natronospira bacteriovora</name>
    <dbReference type="NCBI Taxonomy" id="3069753"/>
    <lineage>
        <taxon>Bacteria</taxon>
        <taxon>Pseudomonadati</taxon>
        <taxon>Pseudomonadota</taxon>
        <taxon>Gammaproteobacteria</taxon>
        <taxon>Natronospirales</taxon>
        <taxon>Natronospiraceae</taxon>
        <taxon>Natronospira</taxon>
    </lineage>
</organism>
<dbReference type="InterPro" id="IPR029061">
    <property type="entry name" value="THDP-binding"/>
</dbReference>
<evidence type="ECO:0000256" key="4">
    <source>
        <dbReference type="ARBA" id="ARBA00023002"/>
    </source>
</evidence>
<dbReference type="Gene3D" id="3.40.50.920">
    <property type="match status" value="1"/>
</dbReference>
<dbReference type="InterPro" id="IPR033248">
    <property type="entry name" value="Transketolase_C"/>
</dbReference>
<dbReference type="EC" id="1.2.4.4" evidence="3"/>
<sequence length="757" mass="83556">MSKTGLAKKGTRAINRAEIVDQNFLEFLADWDETIETREDRSAPVNAQSDLSVADFIELFESQMLSRHLDLEARAMRARNEGFYTIGSSGHEGNTVVGRVTRHTDPAFLHYRSGGFMMERARKLPDIDPAYDTALSLAASSDDPISGGRHKVWGSLPLWVPPQTSTIASHLPKAVGAAIAIAQAGRLKGEAPVPADSIVVCSFGDASSNHATAQAGFNAAGWTSHQNLPCPVLFVCEDNGIGISVQTPAGWIEASFKARPGIKYFSADGLDLLDTWRVSREAEAYVRRTRKPAFLHLRLKRLLGHAGTDVETDYRPVEEVEAIEAQDPLLMSAETALEEGLMTAEEIRELYESVRERVQAASRRAAERPKLTSAEAIMQPLAPYSPEAVNNEATRADYQDRRQAVFGERLPESQPPRHLSIQINRALHDLMAKYPEITLFGEDVAQKGGVYTVTSGLYRQFKGHRVFNTLLDETTILGMAQGQAMMGLLPMPEIQYLAYFHNACDQIRGEAASLQFFSNDQYRNPMIMRIAGLAYQKGFGGHFHNDNSFTALRDIPGLVIACPSRGDDAAMMLRTLAALGKVDGRVSAFLEPIALYMSKDLYQARDGEWLFPYPEPDRAIPLGEGRVYHPEADDLLIVTFGNGVPMSLRVAREIEQDHGKRIRVLDLRWLKPLNRALIAHHAQAIGQVLVVDESRRTGGLAEEIFTAIEEEAGHGIRKQRVCGEDSYIPLGDAANRVLMEEKAIRAAASEMLGIEAV</sequence>
<keyword evidence="5" id="KW-0786">Thiamine pyrophosphate</keyword>
<gene>
    <name evidence="7" type="ORF">RBH19_10290</name>
</gene>
<comment type="function">
    <text evidence="2">E1 component of the 2-oxoglutarate dehydrogenase (OGDH) complex which catalyzes the decarboxylation of 2-oxoglutarate, the first step in the conversion of 2-oxoglutarate to succinyl-CoA and CO(2).</text>
</comment>
<protein>
    <recommendedName>
        <fullName evidence="3">3-methyl-2-oxobutanoate dehydrogenase (2-methylpropanoyl-transferring)</fullName>
        <ecNumber evidence="3">1.2.4.4</ecNumber>
    </recommendedName>
</protein>